<dbReference type="Proteomes" id="UP000035085">
    <property type="component" value="Chromosome"/>
</dbReference>
<dbReference type="Pfam" id="PF08242">
    <property type="entry name" value="Methyltransf_12"/>
    <property type="match status" value="1"/>
</dbReference>
<evidence type="ECO:0000313" key="5">
    <source>
        <dbReference type="EMBL" id="AJP57260.1"/>
    </source>
</evidence>
<reference evidence="6" key="1">
    <citation type="submission" date="2015-02" db="EMBL/GenBank/DDBJ databases">
        <title>Complete Genome Sequencing of Pandoraea vervacti NS15 sp. nov.</title>
        <authorList>
            <person name="Chan K.-G."/>
        </authorList>
    </citation>
    <scope>NUCLEOTIDE SEQUENCE [LARGE SCALE GENOMIC DNA]</scope>
    <source>
        <strain evidence="6">NS15</strain>
    </source>
</reference>
<dbReference type="CDD" id="cd02440">
    <property type="entry name" value="AdoMet_MTases"/>
    <property type="match status" value="1"/>
</dbReference>
<dbReference type="EMBL" id="CP010897">
    <property type="protein sequence ID" value="AJP57260.1"/>
    <property type="molecule type" value="Genomic_DNA"/>
</dbReference>
<organism evidence="5 6">
    <name type="scientific">Pandoraea vervacti</name>
    <dbReference type="NCBI Taxonomy" id="656178"/>
    <lineage>
        <taxon>Bacteria</taxon>
        <taxon>Pseudomonadati</taxon>
        <taxon>Pseudomonadota</taxon>
        <taxon>Betaproteobacteria</taxon>
        <taxon>Burkholderiales</taxon>
        <taxon>Burkholderiaceae</taxon>
        <taxon>Pandoraea</taxon>
    </lineage>
</organism>
<evidence type="ECO:0000259" key="4">
    <source>
        <dbReference type="Pfam" id="PF08242"/>
    </source>
</evidence>
<evidence type="ECO:0000256" key="3">
    <source>
        <dbReference type="ARBA" id="ARBA00022691"/>
    </source>
</evidence>
<dbReference type="Gene3D" id="3.40.50.150">
    <property type="entry name" value="Vaccinia Virus protein VP39"/>
    <property type="match status" value="1"/>
</dbReference>
<protein>
    <recommendedName>
        <fullName evidence="4">Methyltransferase type 12 domain-containing protein</fullName>
    </recommendedName>
</protein>
<keyword evidence="1" id="KW-0489">Methyltransferase</keyword>
<keyword evidence="2" id="KW-0808">Transferase</keyword>
<dbReference type="InterPro" id="IPR013217">
    <property type="entry name" value="Methyltransf_12"/>
</dbReference>
<evidence type="ECO:0000313" key="6">
    <source>
        <dbReference type="Proteomes" id="UP000035085"/>
    </source>
</evidence>
<proteinExistence type="predicted"/>
<gene>
    <name evidence="5" type="ORF">UC34_10080</name>
</gene>
<dbReference type="PANTHER" id="PTHR43464:SF19">
    <property type="entry name" value="UBIQUINONE BIOSYNTHESIS O-METHYLTRANSFERASE, MITOCHONDRIAL"/>
    <property type="match status" value="1"/>
</dbReference>
<keyword evidence="6" id="KW-1185">Reference proteome</keyword>
<evidence type="ECO:0000256" key="2">
    <source>
        <dbReference type="ARBA" id="ARBA00022679"/>
    </source>
</evidence>
<evidence type="ECO:0000256" key="1">
    <source>
        <dbReference type="ARBA" id="ARBA00022603"/>
    </source>
</evidence>
<feature type="domain" description="Methyltransferase type 12" evidence="4">
    <location>
        <begin position="48"/>
        <end position="140"/>
    </location>
</feature>
<dbReference type="InterPro" id="IPR029063">
    <property type="entry name" value="SAM-dependent_MTases_sf"/>
</dbReference>
<keyword evidence="3" id="KW-0949">S-adenosyl-L-methionine</keyword>
<dbReference type="SUPFAM" id="SSF53335">
    <property type="entry name" value="S-adenosyl-L-methionine-dependent methyltransferases"/>
    <property type="match status" value="1"/>
</dbReference>
<sequence>MAQVTHGIRSILSHPAVYSGFQRFMGAERDRAHYVNEYLMASSGMRVLDIGCGPADILAHLPDVEYYGFDISERYIAQANARFSARNARFTCAMLDEDRLAALPRFDRVIAIGLLHHLDDQDAVAVLRMVSARLAPGGRVVTLDPCFTDDQNAIARWLVKSDRGQNVRTREGYNAIAQQAFSRVRATVRHKSWIPYTHCHLICELD</sequence>
<name>A0ABM5SXS3_9BURK</name>
<dbReference type="PANTHER" id="PTHR43464">
    <property type="entry name" value="METHYLTRANSFERASE"/>
    <property type="match status" value="1"/>
</dbReference>
<accession>A0ABM5SXS3</accession>
<dbReference type="RefSeq" id="WP_044455424.1">
    <property type="nucleotide sequence ID" value="NZ_CP010897.2"/>
</dbReference>